<feature type="transmembrane region" description="Helical" evidence="1">
    <location>
        <begin position="116"/>
        <end position="133"/>
    </location>
</feature>
<dbReference type="EMBL" id="JACEZU010000002">
    <property type="protein sequence ID" value="MBA5686408.1"/>
    <property type="molecule type" value="Genomic_DNA"/>
</dbReference>
<evidence type="ECO:0000256" key="1">
    <source>
        <dbReference type="SAM" id="Phobius"/>
    </source>
</evidence>
<comment type="caution">
    <text evidence="2">The sequence shown here is derived from an EMBL/GenBank/DDBJ whole genome shotgun (WGS) entry which is preliminary data.</text>
</comment>
<accession>A0A7W2F792</accession>
<proteinExistence type="predicted"/>
<reference evidence="2 3" key="1">
    <citation type="submission" date="2020-07" db="EMBL/GenBank/DDBJ databases">
        <title>Novel species isolated from subtropical streams in China.</title>
        <authorList>
            <person name="Lu H."/>
        </authorList>
    </citation>
    <scope>NUCLEOTIDE SEQUENCE [LARGE SCALE GENOMIC DNA]</scope>
    <source>
        <strain evidence="2 3">LX47W</strain>
    </source>
</reference>
<dbReference type="Proteomes" id="UP000573499">
    <property type="component" value="Unassembled WGS sequence"/>
</dbReference>
<keyword evidence="1" id="KW-0812">Transmembrane</keyword>
<name>A0A7W2F792_9BURK</name>
<sequence length="195" mass="22530">MKLSPSARRRLTAPLVYVAALLLLLEDWLWDLGAALMAYLARWPPLRRLEAWLQGLRPGAALAVFVLPAMMLFPVKLLALFAMAHGHALMGLAVIVTAKVAGAAAVARLYALTRPTLLTIAWFARLLHWFLALKQRWIARLRASAPWREVQALAAAVRHWRRRLPRKRWWPTRVLRRYAARWRARRHDFSDDHEQ</sequence>
<gene>
    <name evidence="2" type="ORF">H3H39_04995</name>
</gene>
<dbReference type="RefSeq" id="WP_182152205.1">
    <property type="nucleotide sequence ID" value="NZ_JACEZU010000002.1"/>
</dbReference>
<feature type="transmembrane region" description="Helical" evidence="1">
    <location>
        <begin position="89"/>
        <end position="110"/>
    </location>
</feature>
<evidence type="ECO:0008006" key="4">
    <source>
        <dbReference type="Google" id="ProtNLM"/>
    </source>
</evidence>
<feature type="transmembrane region" description="Helical" evidence="1">
    <location>
        <begin position="60"/>
        <end position="82"/>
    </location>
</feature>
<evidence type="ECO:0000313" key="3">
    <source>
        <dbReference type="Proteomes" id="UP000573499"/>
    </source>
</evidence>
<dbReference type="AlphaFoldDB" id="A0A7W2F792"/>
<feature type="transmembrane region" description="Helical" evidence="1">
    <location>
        <begin position="12"/>
        <end position="40"/>
    </location>
</feature>
<organism evidence="2 3">
    <name type="scientific">Rugamonas apoptosis</name>
    <dbReference type="NCBI Taxonomy" id="2758570"/>
    <lineage>
        <taxon>Bacteria</taxon>
        <taxon>Pseudomonadati</taxon>
        <taxon>Pseudomonadota</taxon>
        <taxon>Betaproteobacteria</taxon>
        <taxon>Burkholderiales</taxon>
        <taxon>Oxalobacteraceae</taxon>
        <taxon>Telluria group</taxon>
        <taxon>Rugamonas</taxon>
    </lineage>
</organism>
<keyword evidence="3" id="KW-1185">Reference proteome</keyword>
<protein>
    <recommendedName>
        <fullName evidence="4">Transmembrane protein</fullName>
    </recommendedName>
</protein>
<evidence type="ECO:0000313" key="2">
    <source>
        <dbReference type="EMBL" id="MBA5686408.1"/>
    </source>
</evidence>
<keyword evidence="1" id="KW-1133">Transmembrane helix</keyword>
<keyword evidence="1" id="KW-0472">Membrane</keyword>